<dbReference type="GO" id="GO:0016987">
    <property type="term" value="F:sigma factor activity"/>
    <property type="evidence" value="ECO:0007669"/>
    <property type="project" value="UniProtKB-KW"/>
</dbReference>
<feature type="domain" description="RNA polymerase sigma factor 70 region 4 type 2" evidence="6">
    <location>
        <begin position="131"/>
        <end position="183"/>
    </location>
</feature>
<dbReference type="Pfam" id="PF08281">
    <property type="entry name" value="Sigma70_r4_2"/>
    <property type="match status" value="1"/>
</dbReference>
<evidence type="ECO:0000259" key="5">
    <source>
        <dbReference type="Pfam" id="PF04542"/>
    </source>
</evidence>
<dbReference type="GO" id="GO:0003677">
    <property type="term" value="F:DNA binding"/>
    <property type="evidence" value="ECO:0007669"/>
    <property type="project" value="InterPro"/>
</dbReference>
<reference evidence="7" key="1">
    <citation type="submission" date="2021-04" db="EMBL/GenBank/DDBJ databases">
        <authorList>
            <person name="Postec A."/>
        </authorList>
    </citation>
    <scope>NUCLEOTIDE SEQUENCE</scope>
    <source>
        <strain evidence="7">F1F22</strain>
    </source>
</reference>
<accession>A0AAX3BBJ0</accession>
<dbReference type="SUPFAM" id="SSF88946">
    <property type="entry name" value="Sigma2 domain of RNA polymerase sigma factors"/>
    <property type="match status" value="1"/>
</dbReference>
<keyword evidence="4" id="KW-0804">Transcription</keyword>
<evidence type="ECO:0000313" key="7">
    <source>
        <dbReference type="EMBL" id="URA09399.1"/>
    </source>
</evidence>
<keyword evidence="3" id="KW-0731">Sigma factor</keyword>
<dbReference type="InterPro" id="IPR036388">
    <property type="entry name" value="WH-like_DNA-bd_sf"/>
</dbReference>
<evidence type="ECO:0000256" key="1">
    <source>
        <dbReference type="ARBA" id="ARBA00010641"/>
    </source>
</evidence>
<dbReference type="CDD" id="cd06171">
    <property type="entry name" value="Sigma70_r4"/>
    <property type="match status" value="1"/>
</dbReference>
<dbReference type="KEGG" id="taqu:KDW03_07845"/>
<reference evidence="7" key="2">
    <citation type="submission" date="2022-06" db="EMBL/GenBank/DDBJ databases">
        <title>Thermospira aquatica gen. nov., sp. nov.</title>
        <authorList>
            <person name="Ben Ali Gam Z."/>
            <person name="Labat M."/>
        </authorList>
    </citation>
    <scope>NUCLEOTIDE SEQUENCE</scope>
    <source>
        <strain evidence="7">F1F22</strain>
    </source>
</reference>
<dbReference type="InterPro" id="IPR039425">
    <property type="entry name" value="RNA_pol_sigma-70-like"/>
</dbReference>
<dbReference type="Gene3D" id="1.10.1740.10">
    <property type="match status" value="1"/>
</dbReference>
<dbReference type="RefSeq" id="WP_271434527.1">
    <property type="nucleotide sequence ID" value="NZ_CP073355.1"/>
</dbReference>
<dbReference type="InterPro" id="IPR013249">
    <property type="entry name" value="RNA_pol_sigma70_r4_t2"/>
</dbReference>
<comment type="similarity">
    <text evidence="1">Belongs to the sigma-70 factor family. ECF subfamily.</text>
</comment>
<dbReference type="NCBIfam" id="TIGR02937">
    <property type="entry name" value="sigma70-ECF"/>
    <property type="match status" value="1"/>
</dbReference>
<dbReference type="GO" id="GO:0006352">
    <property type="term" value="P:DNA-templated transcription initiation"/>
    <property type="evidence" value="ECO:0007669"/>
    <property type="project" value="InterPro"/>
</dbReference>
<dbReference type="EMBL" id="CP073355">
    <property type="protein sequence ID" value="URA09399.1"/>
    <property type="molecule type" value="Genomic_DNA"/>
</dbReference>
<dbReference type="PANTHER" id="PTHR43133">
    <property type="entry name" value="RNA POLYMERASE ECF-TYPE SIGMA FACTO"/>
    <property type="match status" value="1"/>
</dbReference>
<dbReference type="SUPFAM" id="SSF88659">
    <property type="entry name" value="Sigma3 and sigma4 domains of RNA polymerase sigma factors"/>
    <property type="match status" value="1"/>
</dbReference>
<keyword evidence="8" id="KW-1185">Reference proteome</keyword>
<dbReference type="InterPro" id="IPR014284">
    <property type="entry name" value="RNA_pol_sigma-70_dom"/>
</dbReference>
<organism evidence="7 8">
    <name type="scientific">Thermospira aquatica</name>
    <dbReference type="NCBI Taxonomy" id="2828656"/>
    <lineage>
        <taxon>Bacteria</taxon>
        <taxon>Pseudomonadati</taxon>
        <taxon>Spirochaetota</taxon>
        <taxon>Spirochaetia</taxon>
        <taxon>Brevinematales</taxon>
        <taxon>Thermospiraceae</taxon>
        <taxon>Thermospira</taxon>
    </lineage>
</organism>
<sequence length="190" mass="23123">MPYENLSDEDIMRQIQSLQKSRPTDDSIRLYFEELYRRYYQRAYNLGRFYGLEKYDAEDAAQDAFLKLLLHGDQFRTNQNFSAWFMRIVFRVILDKFREKKRHGYQDIDEIAETLEKDDDKNFLEKLHFQDELQRIINRTPEKIRMVIILRVYGEMSFHEIAQVLHISLRQVHNRLKQGMEMLKKYGKEG</sequence>
<evidence type="ECO:0000256" key="2">
    <source>
        <dbReference type="ARBA" id="ARBA00023015"/>
    </source>
</evidence>
<gene>
    <name evidence="7" type="ORF">KDW03_07845</name>
</gene>
<protein>
    <submittedName>
        <fullName evidence="7">RNA polymerase sigma factor</fullName>
    </submittedName>
</protein>
<dbReference type="Pfam" id="PF04542">
    <property type="entry name" value="Sigma70_r2"/>
    <property type="match status" value="1"/>
</dbReference>
<evidence type="ECO:0000259" key="6">
    <source>
        <dbReference type="Pfam" id="PF08281"/>
    </source>
</evidence>
<dbReference type="PANTHER" id="PTHR43133:SF46">
    <property type="entry name" value="RNA POLYMERASE SIGMA-70 FACTOR ECF SUBFAMILY"/>
    <property type="match status" value="1"/>
</dbReference>
<proteinExistence type="inferred from homology"/>
<dbReference type="Proteomes" id="UP001056539">
    <property type="component" value="Chromosome"/>
</dbReference>
<evidence type="ECO:0000256" key="3">
    <source>
        <dbReference type="ARBA" id="ARBA00023082"/>
    </source>
</evidence>
<evidence type="ECO:0000313" key="8">
    <source>
        <dbReference type="Proteomes" id="UP001056539"/>
    </source>
</evidence>
<dbReference type="AlphaFoldDB" id="A0AAX3BBJ0"/>
<keyword evidence="2" id="KW-0805">Transcription regulation</keyword>
<dbReference type="InterPro" id="IPR013324">
    <property type="entry name" value="RNA_pol_sigma_r3/r4-like"/>
</dbReference>
<dbReference type="Gene3D" id="1.10.10.10">
    <property type="entry name" value="Winged helix-like DNA-binding domain superfamily/Winged helix DNA-binding domain"/>
    <property type="match status" value="1"/>
</dbReference>
<dbReference type="InterPro" id="IPR007627">
    <property type="entry name" value="RNA_pol_sigma70_r2"/>
</dbReference>
<feature type="domain" description="RNA polymerase sigma-70 region 2" evidence="5">
    <location>
        <begin position="35"/>
        <end position="102"/>
    </location>
</feature>
<evidence type="ECO:0000256" key="4">
    <source>
        <dbReference type="ARBA" id="ARBA00023163"/>
    </source>
</evidence>
<name>A0AAX3BBJ0_9SPIR</name>
<dbReference type="InterPro" id="IPR013325">
    <property type="entry name" value="RNA_pol_sigma_r2"/>
</dbReference>